<gene>
    <name evidence="1" type="ORF">NA56DRAFT_646274</name>
</gene>
<accession>A0A2J6Q2W0</accession>
<evidence type="ECO:0000313" key="2">
    <source>
        <dbReference type="Proteomes" id="UP000235672"/>
    </source>
</evidence>
<dbReference type="AlphaFoldDB" id="A0A2J6Q2W0"/>
<evidence type="ECO:0000313" key="1">
    <source>
        <dbReference type="EMBL" id="PMD20603.1"/>
    </source>
</evidence>
<sequence>MNLDLQKKNNDQELKLSDLSSSLNSAESKLSTQGSQIAKLRTANADLQRQTLELAASWFLGSTN</sequence>
<reference evidence="1 2" key="1">
    <citation type="submission" date="2016-05" db="EMBL/GenBank/DDBJ databases">
        <title>A degradative enzymes factory behind the ericoid mycorrhizal symbiosis.</title>
        <authorList>
            <consortium name="DOE Joint Genome Institute"/>
            <person name="Martino E."/>
            <person name="Morin E."/>
            <person name="Grelet G."/>
            <person name="Kuo A."/>
            <person name="Kohler A."/>
            <person name="Daghino S."/>
            <person name="Barry K."/>
            <person name="Choi C."/>
            <person name="Cichocki N."/>
            <person name="Clum A."/>
            <person name="Copeland A."/>
            <person name="Hainaut M."/>
            <person name="Haridas S."/>
            <person name="Labutti K."/>
            <person name="Lindquist E."/>
            <person name="Lipzen A."/>
            <person name="Khouja H.-R."/>
            <person name="Murat C."/>
            <person name="Ohm R."/>
            <person name="Olson A."/>
            <person name="Spatafora J."/>
            <person name="Veneault-Fourrey C."/>
            <person name="Henrissat B."/>
            <person name="Grigoriev I."/>
            <person name="Martin F."/>
            <person name="Perotto S."/>
        </authorList>
    </citation>
    <scope>NUCLEOTIDE SEQUENCE [LARGE SCALE GENOMIC DNA]</scope>
    <source>
        <strain evidence="1 2">UAMH 7357</strain>
    </source>
</reference>
<organism evidence="1 2">
    <name type="scientific">Hyaloscypha hepaticicola</name>
    <dbReference type="NCBI Taxonomy" id="2082293"/>
    <lineage>
        <taxon>Eukaryota</taxon>
        <taxon>Fungi</taxon>
        <taxon>Dikarya</taxon>
        <taxon>Ascomycota</taxon>
        <taxon>Pezizomycotina</taxon>
        <taxon>Leotiomycetes</taxon>
        <taxon>Helotiales</taxon>
        <taxon>Hyaloscyphaceae</taxon>
        <taxon>Hyaloscypha</taxon>
    </lineage>
</organism>
<proteinExistence type="predicted"/>
<protein>
    <submittedName>
        <fullName evidence="1">Uncharacterized protein</fullName>
    </submittedName>
</protein>
<dbReference type="Proteomes" id="UP000235672">
    <property type="component" value="Unassembled WGS sequence"/>
</dbReference>
<dbReference type="EMBL" id="KZ613484">
    <property type="protein sequence ID" value="PMD20603.1"/>
    <property type="molecule type" value="Genomic_DNA"/>
</dbReference>
<name>A0A2J6Q2W0_9HELO</name>
<keyword evidence="2" id="KW-1185">Reference proteome</keyword>